<dbReference type="InterPro" id="IPR023828">
    <property type="entry name" value="Peptidase_S8_Ser-AS"/>
</dbReference>
<evidence type="ECO:0000313" key="8">
    <source>
        <dbReference type="EMBL" id="MVO07746.1"/>
    </source>
</evidence>
<dbReference type="InterPro" id="IPR034080">
    <property type="entry name" value="Protease_P7-like_dom"/>
</dbReference>
<dbReference type="OrthoDB" id="9798386at2"/>
<feature type="signal peptide" evidence="6">
    <location>
        <begin position="1"/>
        <end position="20"/>
    </location>
</feature>
<dbReference type="Proteomes" id="UP000431264">
    <property type="component" value="Unassembled WGS sequence"/>
</dbReference>
<dbReference type="Pfam" id="PF00082">
    <property type="entry name" value="Peptidase_S8"/>
    <property type="match status" value="1"/>
</dbReference>
<evidence type="ECO:0000313" key="9">
    <source>
        <dbReference type="Proteomes" id="UP000431264"/>
    </source>
</evidence>
<feature type="active site" description="Charge relay system" evidence="5">
    <location>
        <position position="58"/>
    </location>
</feature>
<sequence length="537" mass="62080">MKIYFLLFLFVLNCFSQSKAIEKNQWHLDNNSDGIFLEKWHKENPKRTNNTIIVAVLDTQIDLNHEDLKNQIWVNKDEIPNNGIDDDQNGYIDDTNGWNFLGTMGGHHTTKNNYEYVKIVRDNRQEYELNQLNSYEKKEYEKASEYYKNGLKYYTTYLSSLKYAKKIYPLAIDSLNYYYPNNKYKYTELDSIYNIIKKSDNRTFNQMKETNANDFIALVFTLKSFYQLNYSSYNEILENEKSFDSIVNTNININLQERKYIGDNVNVMSNNYGNNKLNIYDRQLNHNTEVSGIIAANRDNKKGIKGFSNNIKIMPICIANNGSEHDKDIANGIYYAVNNGAKIINMSFGKEFSIHKKWVWDAIKYAESKNVLIVHCSGNDNMDVDINPFYPSDYDYNQNKELFSNFINVGSINNNKNNVFVSSFSNYGKINVDLFAPGEKILVCKKHNTYEEDSGTSLAAPMVSGTAALIWLYYPNLNVQEVKQIILESGVTINKQVIKPGTENELVPFSELCKSGKILNTYNAMKMAEERSKKKSN</sequence>
<dbReference type="GO" id="GO:0004252">
    <property type="term" value="F:serine-type endopeptidase activity"/>
    <property type="evidence" value="ECO:0007669"/>
    <property type="project" value="UniProtKB-UniRule"/>
</dbReference>
<dbReference type="InterPro" id="IPR051048">
    <property type="entry name" value="Peptidase_S8/S53_subtilisin"/>
</dbReference>
<accession>A0A6I4IRF2</accession>
<evidence type="ECO:0000256" key="2">
    <source>
        <dbReference type="ARBA" id="ARBA00022670"/>
    </source>
</evidence>
<evidence type="ECO:0000256" key="6">
    <source>
        <dbReference type="SAM" id="SignalP"/>
    </source>
</evidence>
<feature type="chain" id="PRO_5026317657" evidence="6">
    <location>
        <begin position="21"/>
        <end position="537"/>
    </location>
</feature>
<dbReference type="SUPFAM" id="SSF52743">
    <property type="entry name" value="Subtilisin-like"/>
    <property type="match status" value="1"/>
</dbReference>
<name>A0A6I4IRF2_9FLAO</name>
<evidence type="ECO:0000256" key="3">
    <source>
        <dbReference type="ARBA" id="ARBA00022801"/>
    </source>
</evidence>
<comment type="similarity">
    <text evidence="1 5">Belongs to the peptidase S8 family.</text>
</comment>
<comment type="caution">
    <text evidence="8">The sequence shown here is derived from an EMBL/GenBank/DDBJ whole genome shotgun (WGS) entry which is preliminary data.</text>
</comment>
<keyword evidence="3 5" id="KW-0378">Hydrolase</keyword>
<protein>
    <submittedName>
        <fullName evidence="8">S8 family serine peptidase</fullName>
    </submittedName>
</protein>
<dbReference type="CDD" id="cd07483">
    <property type="entry name" value="Peptidases_S8_Subtilisin_Novo-like"/>
    <property type="match status" value="1"/>
</dbReference>
<dbReference type="PROSITE" id="PS51892">
    <property type="entry name" value="SUBTILASE"/>
    <property type="match status" value="1"/>
</dbReference>
<dbReference type="PANTHER" id="PTHR43399">
    <property type="entry name" value="SUBTILISIN-RELATED"/>
    <property type="match status" value="1"/>
</dbReference>
<dbReference type="AlphaFoldDB" id="A0A6I4IRF2"/>
<dbReference type="InterPro" id="IPR000209">
    <property type="entry name" value="Peptidase_S8/S53_dom"/>
</dbReference>
<evidence type="ECO:0000259" key="7">
    <source>
        <dbReference type="Pfam" id="PF00082"/>
    </source>
</evidence>
<keyword evidence="2 5" id="KW-0645">Protease</keyword>
<dbReference type="EMBL" id="WQLW01000001">
    <property type="protein sequence ID" value="MVO07746.1"/>
    <property type="molecule type" value="Genomic_DNA"/>
</dbReference>
<evidence type="ECO:0000256" key="5">
    <source>
        <dbReference type="PROSITE-ProRule" id="PRU01240"/>
    </source>
</evidence>
<dbReference type="PRINTS" id="PR00723">
    <property type="entry name" value="SUBTILISIN"/>
</dbReference>
<feature type="active site" description="Charge relay system" evidence="5">
    <location>
        <position position="457"/>
    </location>
</feature>
<evidence type="ECO:0000256" key="1">
    <source>
        <dbReference type="ARBA" id="ARBA00011073"/>
    </source>
</evidence>
<feature type="active site" description="Charge relay system" evidence="5">
    <location>
        <position position="286"/>
    </location>
</feature>
<proteinExistence type="inferred from homology"/>
<dbReference type="Gene3D" id="3.40.50.200">
    <property type="entry name" value="Peptidase S8/S53 domain"/>
    <property type="match status" value="2"/>
</dbReference>
<dbReference type="GO" id="GO:0006508">
    <property type="term" value="P:proteolysis"/>
    <property type="evidence" value="ECO:0007669"/>
    <property type="project" value="UniProtKB-KW"/>
</dbReference>
<reference evidence="9" key="1">
    <citation type="submission" date="2019-05" db="EMBL/GenBank/DDBJ databases">
        <title>Flavobacterium profundi sp. nov., isolated from a deep-sea seamount.</title>
        <authorList>
            <person name="Zhang D.-C."/>
        </authorList>
    </citation>
    <scope>NUCLEOTIDE SEQUENCE [LARGE SCALE GENOMIC DNA]</scope>
    <source>
        <strain evidence="9">TP390</strain>
    </source>
</reference>
<gene>
    <name evidence="8" type="ORF">GOQ30_01045</name>
</gene>
<keyword evidence="9" id="KW-1185">Reference proteome</keyword>
<organism evidence="8 9">
    <name type="scientific">Flavobacterium profundi</name>
    <dbReference type="NCBI Taxonomy" id="1774945"/>
    <lineage>
        <taxon>Bacteria</taxon>
        <taxon>Pseudomonadati</taxon>
        <taxon>Bacteroidota</taxon>
        <taxon>Flavobacteriia</taxon>
        <taxon>Flavobacteriales</taxon>
        <taxon>Flavobacteriaceae</taxon>
        <taxon>Flavobacterium</taxon>
    </lineage>
</organism>
<dbReference type="PANTHER" id="PTHR43399:SF4">
    <property type="entry name" value="CELL WALL-ASSOCIATED PROTEASE"/>
    <property type="match status" value="1"/>
</dbReference>
<dbReference type="RefSeq" id="WP_140996160.1">
    <property type="nucleotide sequence ID" value="NZ_VDCZ01000001.1"/>
</dbReference>
<evidence type="ECO:0000256" key="4">
    <source>
        <dbReference type="ARBA" id="ARBA00022825"/>
    </source>
</evidence>
<keyword evidence="6" id="KW-0732">Signal</keyword>
<dbReference type="InterPro" id="IPR036852">
    <property type="entry name" value="Peptidase_S8/S53_dom_sf"/>
</dbReference>
<feature type="domain" description="Peptidase S8/S53" evidence="7">
    <location>
        <begin position="50"/>
        <end position="489"/>
    </location>
</feature>
<keyword evidence="4 5" id="KW-0720">Serine protease</keyword>
<dbReference type="InterPro" id="IPR015500">
    <property type="entry name" value="Peptidase_S8_subtilisin-rel"/>
</dbReference>
<dbReference type="PROSITE" id="PS00138">
    <property type="entry name" value="SUBTILASE_SER"/>
    <property type="match status" value="1"/>
</dbReference>